<dbReference type="Proteomes" id="UP000647183">
    <property type="component" value="Unassembled WGS sequence"/>
</dbReference>
<sequence length="50" mass="5747">MDNAAPITFSVRYRLGEYLRLVTEHGFDSDATLLEQLVRDSIAQVRKRHG</sequence>
<evidence type="ECO:0000313" key="1">
    <source>
        <dbReference type="EMBL" id="MBD7987690.1"/>
    </source>
</evidence>
<proteinExistence type="predicted"/>
<accession>A0ABR8UIM6</accession>
<evidence type="ECO:0000313" key="2">
    <source>
        <dbReference type="Proteomes" id="UP000647183"/>
    </source>
</evidence>
<dbReference type="EMBL" id="JACSQJ010000002">
    <property type="protein sequence ID" value="MBD7987690.1"/>
    <property type="molecule type" value="Genomic_DNA"/>
</dbReference>
<protein>
    <submittedName>
        <fullName evidence="1">Uncharacterized protein</fullName>
    </submittedName>
</protein>
<gene>
    <name evidence="1" type="ORF">H9645_06560</name>
</gene>
<keyword evidence="2" id="KW-1185">Reference proteome</keyword>
<reference evidence="1 2" key="1">
    <citation type="submission" date="2020-08" db="EMBL/GenBank/DDBJ databases">
        <title>A Genomic Blueprint of the Chicken Gut Microbiome.</title>
        <authorList>
            <person name="Gilroy R."/>
            <person name="Ravi A."/>
            <person name="Getino M."/>
            <person name="Pursley I."/>
            <person name="Horton D.L."/>
            <person name="Alikhan N.-F."/>
            <person name="Baker D."/>
            <person name="Gharbi K."/>
            <person name="Hall N."/>
            <person name="Watson M."/>
            <person name="Adriaenssens E.M."/>
            <person name="Foster-Nyarko E."/>
            <person name="Jarju S."/>
            <person name="Secka A."/>
            <person name="Antonio M."/>
            <person name="Oren A."/>
            <person name="Chaudhuri R."/>
            <person name="La Ragione R.M."/>
            <person name="Hildebrand F."/>
            <person name="Pallen M.J."/>
        </authorList>
    </citation>
    <scope>NUCLEOTIDE SEQUENCE [LARGE SCALE GENOMIC DNA]</scope>
    <source>
        <strain evidence="1 2">Sa2BVA3</strain>
    </source>
</reference>
<dbReference type="RefSeq" id="WP_191728895.1">
    <property type="nucleotide sequence ID" value="NZ_JACSQJ010000002.1"/>
</dbReference>
<organism evidence="1 2">
    <name type="scientific">Luteimonas colneyensis</name>
    <dbReference type="NCBI Taxonomy" id="2762230"/>
    <lineage>
        <taxon>Bacteria</taxon>
        <taxon>Pseudomonadati</taxon>
        <taxon>Pseudomonadota</taxon>
        <taxon>Gammaproteobacteria</taxon>
        <taxon>Lysobacterales</taxon>
        <taxon>Lysobacteraceae</taxon>
        <taxon>Luteimonas</taxon>
    </lineage>
</organism>
<comment type="caution">
    <text evidence="1">The sequence shown here is derived from an EMBL/GenBank/DDBJ whole genome shotgun (WGS) entry which is preliminary data.</text>
</comment>
<name>A0ABR8UIM6_9GAMM</name>